<feature type="compositionally biased region" description="Polar residues" evidence="16">
    <location>
        <begin position="593"/>
        <end position="603"/>
    </location>
</feature>
<evidence type="ECO:0000256" key="14">
    <source>
        <dbReference type="ARBA" id="ARBA00023242"/>
    </source>
</evidence>
<evidence type="ECO:0000256" key="12">
    <source>
        <dbReference type="ARBA" id="ARBA00022840"/>
    </source>
</evidence>
<dbReference type="FunFam" id="3.40.50.300:FF:001141">
    <property type="entry name" value="DNA helicase"/>
    <property type="match status" value="1"/>
</dbReference>
<keyword evidence="6" id="KW-0479">Metal-binding</keyword>
<dbReference type="OMA" id="KFARYTH"/>
<dbReference type="OrthoDB" id="844at2759"/>
<sequence length="791" mass="89444">MAKRKYEEFTSDQSSVEDEVLSYSQSTMSDMQSDVPIDLPSAADIYLESSVPENYNDVEVPENEENEELPVNKEVMENESYKLKIKNLFAKFLSNYGGRKYIKLIKTMCAENGESLLVSYTDMESFDDLLVRVLVVCAEPAIEVFDDALRLVVLSLFPNYFMIRVQVHVRVIDVPVVEELRELRNENLGCLVRIRGIVTRRSGVFPRLFLAKFICTKCRCTFGPFLLENDASFRPQSCLECQSRGPFLVNEEETVYRDFQKMTVQEIPGTVPAGTLPRSKDVLVFHDLIDLAKPGDEIELTGIYKSGMLNDTIFTTHIIANAILRKESSCVLTREDEKEIKRLARNPRIVEILSDALAPEVCGHPNVKRACLLALFGGQPKGREKENDKASAAHRIRGDINVLIMGDPGTAKSQLLRSLERVAPRAVLATGHGVSSVGLTASVRKDSNNEWMLEGGALVLADNGIVLIDEFDKMQENDRSAIHEAMEQQSISVSKAGIVASLNARCAVVAAANPRKGRYNNALSLNANVNLSEPILSRFDILCVVRDVTDQVEDERIASFILKGIRDRSCSENASYENQNGMPSERSEHGPLSTRSEPISTQGTGAARAVIDDDLFKKYLIYAKRIHPQIKEIDKDKISKLYAELRKESDNSMPITARHIESIVRISEALARIKLNEYVCKEDIDTAIKITLDSFISAQKYSVVKTLRKKFAKYLNENDDFFVYLFILNEMFNDKIKSFRHVPNNVVVDKNEFEKRVRGFGIKFNYKFYKEDVFAREYNLTDSSIRREIVY</sequence>
<organism evidence="18 19">
    <name type="scientific">Trachipleistophora hominis</name>
    <name type="common">Microsporidian parasite</name>
    <dbReference type="NCBI Taxonomy" id="72359"/>
    <lineage>
        <taxon>Eukaryota</taxon>
        <taxon>Fungi</taxon>
        <taxon>Fungi incertae sedis</taxon>
        <taxon>Microsporidia</taxon>
        <taxon>Pleistophoridae</taxon>
        <taxon>Trachipleistophora</taxon>
    </lineage>
</organism>
<evidence type="ECO:0000256" key="10">
    <source>
        <dbReference type="ARBA" id="ARBA00022806"/>
    </source>
</evidence>
<proteinExistence type="inferred from homology"/>
<dbReference type="GO" id="GO:0042555">
    <property type="term" value="C:MCM complex"/>
    <property type="evidence" value="ECO:0007669"/>
    <property type="project" value="InterPro"/>
</dbReference>
<keyword evidence="8" id="KW-0863">Zinc-finger</keyword>
<dbReference type="InterPro" id="IPR041562">
    <property type="entry name" value="MCM_lid"/>
</dbReference>
<dbReference type="GO" id="GO:0017116">
    <property type="term" value="F:single-stranded DNA helicase activity"/>
    <property type="evidence" value="ECO:0007669"/>
    <property type="project" value="TreeGrafter"/>
</dbReference>
<dbReference type="EMBL" id="JH994054">
    <property type="protein sequence ID" value="ELQ74290.1"/>
    <property type="molecule type" value="Genomic_DNA"/>
</dbReference>
<feature type="region of interest" description="Disordered" evidence="16">
    <location>
        <begin position="573"/>
        <end position="603"/>
    </location>
</feature>
<evidence type="ECO:0000256" key="1">
    <source>
        <dbReference type="ARBA" id="ARBA00004123"/>
    </source>
</evidence>
<evidence type="ECO:0000259" key="17">
    <source>
        <dbReference type="PROSITE" id="PS50051"/>
    </source>
</evidence>
<keyword evidence="5" id="KW-0235">DNA replication</keyword>
<dbReference type="SUPFAM" id="SSF52540">
    <property type="entry name" value="P-loop containing nucleoside triphosphate hydrolases"/>
    <property type="match status" value="1"/>
</dbReference>
<dbReference type="VEuPathDB" id="MicrosporidiaDB:THOM_2796"/>
<evidence type="ECO:0000256" key="5">
    <source>
        <dbReference type="ARBA" id="ARBA00022705"/>
    </source>
</evidence>
<keyword evidence="13" id="KW-0238">DNA-binding</keyword>
<keyword evidence="11" id="KW-0862">Zinc</keyword>
<evidence type="ECO:0000256" key="16">
    <source>
        <dbReference type="SAM" id="MobiDB-lite"/>
    </source>
</evidence>
<dbReference type="STRING" id="72359.L7JSM1"/>
<evidence type="ECO:0000256" key="15">
    <source>
        <dbReference type="ARBA" id="ARBA00023306"/>
    </source>
</evidence>
<dbReference type="Gene3D" id="3.40.50.300">
    <property type="entry name" value="P-loop containing nucleotide triphosphate hydrolases"/>
    <property type="match status" value="1"/>
</dbReference>
<evidence type="ECO:0000313" key="19">
    <source>
        <dbReference type="Proteomes" id="UP000011185"/>
    </source>
</evidence>
<keyword evidence="9" id="KW-0378">Hydrolase</keyword>
<dbReference type="InterPro" id="IPR031327">
    <property type="entry name" value="MCM"/>
</dbReference>
<reference evidence="18 19" key="1">
    <citation type="journal article" date="2012" name="PLoS Pathog.">
        <title>The genome of the obligate intracellular parasite Trachipleistophora hominis: new insights into microsporidian genome dynamics and reductive evolution.</title>
        <authorList>
            <person name="Heinz E."/>
            <person name="Williams T.A."/>
            <person name="Nakjang S."/>
            <person name="Noel C.J."/>
            <person name="Swan D.C."/>
            <person name="Goldberg A.V."/>
            <person name="Harris S.R."/>
            <person name="Weinmaier T."/>
            <person name="Markert S."/>
            <person name="Becher D."/>
            <person name="Bernhardt J."/>
            <person name="Dagan T."/>
            <person name="Hacker C."/>
            <person name="Lucocq J.M."/>
            <person name="Schweder T."/>
            <person name="Rattei T."/>
            <person name="Hall N."/>
            <person name="Hirt R.P."/>
            <person name="Embley T.M."/>
        </authorList>
    </citation>
    <scope>NUCLEOTIDE SEQUENCE [LARGE SCALE GENOMIC DNA]</scope>
</reference>
<dbReference type="FunCoup" id="L7JSM1">
    <property type="interactions" value="203"/>
</dbReference>
<gene>
    <name evidence="18" type="ORF">THOM_2796</name>
</gene>
<evidence type="ECO:0000256" key="2">
    <source>
        <dbReference type="ARBA" id="ARBA00008010"/>
    </source>
</evidence>
<dbReference type="GO" id="GO:0043138">
    <property type="term" value="F:3'-5' DNA helicase activity"/>
    <property type="evidence" value="ECO:0007669"/>
    <property type="project" value="TreeGrafter"/>
</dbReference>
<dbReference type="EC" id="3.6.4.12" evidence="3"/>
<keyword evidence="15" id="KW-0131">Cell cycle</keyword>
<dbReference type="PANTHER" id="PTHR11630:SF44">
    <property type="entry name" value="DNA REPLICATION LICENSING FACTOR MCM2"/>
    <property type="match status" value="1"/>
</dbReference>
<dbReference type="Proteomes" id="UP000011185">
    <property type="component" value="Unassembled WGS sequence"/>
</dbReference>
<dbReference type="Gene3D" id="2.40.50.140">
    <property type="entry name" value="Nucleic acid-binding proteins"/>
    <property type="match status" value="1"/>
</dbReference>
<keyword evidence="12" id="KW-0067">ATP-binding</keyword>
<comment type="subcellular location">
    <subcellularLocation>
        <location evidence="1">Nucleus</location>
    </subcellularLocation>
</comment>
<dbReference type="GO" id="GO:0043596">
    <property type="term" value="C:nuclear replication fork"/>
    <property type="evidence" value="ECO:0007669"/>
    <property type="project" value="UniProtKB-ARBA"/>
</dbReference>
<dbReference type="InterPro" id="IPR033762">
    <property type="entry name" value="MCM_OB"/>
</dbReference>
<dbReference type="Pfam" id="PF14551">
    <property type="entry name" value="MCM_N"/>
    <property type="match status" value="1"/>
</dbReference>
<dbReference type="InterPro" id="IPR018525">
    <property type="entry name" value="MCM_CS"/>
</dbReference>
<dbReference type="InParanoid" id="L7JSM1"/>
<dbReference type="InterPro" id="IPR012340">
    <property type="entry name" value="NA-bd_OB-fold"/>
</dbReference>
<name>L7JSM1_TRAHO</name>
<feature type="region of interest" description="Disordered" evidence="16">
    <location>
        <begin position="1"/>
        <end position="34"/>
    </location>
</feature>
<dbReference type="PRINTS" id="PR01657">
    <property type="entry name" value="MCMFAMILY"/>
</dbReference>
<evidence type="ECO:0000256" key="3">
    <source>
        <dbReference type="ARBA" id="ARBA00012551"/>
    </source>
</evidence>
<dbReference type="Pfam" id="PF00493">
    <property type="entry name" value="MCM"/>
    <property type="match status" value="1"/>
</dbReference>
<dbReference type="PROSITE" id="PS00847">
    <property type="entry name" value="MCM_1"/>
    <property type="match status" value="1"/>
</dbReference>
<evidence type="ECO:0000313" key="18">
    <source>
        <dbReference type="EMBL" id="ELQ74290.1"/>
    </source>
</evidence>
<keyword evidence="10" id="KW-0347">Helicase</keyword>
<feature type="compositionally biased region" description="Polar residues" evidence="16">
    <location>
        <begin position="573"/>
        <end position="582"/>
    </location>
</feature>
<dbReference type="Pfam" id="PF17855">
    <property type="entry name" value="MCM_lid"/>
    <property type="match status" value="1"/>
</dbReference>
<dbReference type="InterPro" id="IPR001208">
    <property type="entry name" value="MCM_dom"/>
</dbReference>
<accession>L7JSM1</accession>
<dbReference type="GO" id="GO:0016787">
    <property type="term" value="F:hydrolase activity"/>
    <property type="evidence" value="ECO:0007669"/>
    <property type="project" value="UniProtKB-KW"/>
</dbReference>
<dbReference type="GO" id="GO:0031261">
    <property type="term" value="C:DNA replication preinitiation complex"/>
    <property type="evidence" value="ECO:0007669"/>
    <property type="project" value="UniProtKB-ARBA"/>
</dbReference>
<dbReference type="GO" id="GO:0000727">
    <property type="term" value="P:double-strand break repair via break-induced replication"/>
    <property type="evidence" value="ECO:0007669"/>
    <property type="project" value="TreeGrafter"/>
</dbReference>
<dbReference type="GO" id="GO:0008270">
    <property type="term" value="F:zinc ion binding"/>
    <property type="evidence" value="ECO:0007669"/>
    <property type="project" value="UniProtKB-KW"/>
</dbReference>
<dbReference type="PANTHER" id="PTHR11630">
    <property type="entry name" value="DNA REPLICATION LICENSING FACTOR MCM FAMILY MEMBER"/>
    <property type="match status" value="1"/>
</dbReference>
<dbReference type="InterPro" id="IPR027925">
    <property type="entry name" value="MCM_N"/>
</dbReference>
<evidence type="ECO:0000256" key="13">
    <source>
        <dbReference type="ARBA" id="ARBA00023125"/>
    </source>
</evidence>
<keyword evidence="14" id="KW-0539">Nucleus</keyword>
<evidence type="ECO:0000256" key="8">
    <source>
        <dbReference type="ARBA" id="ARBA00022771"/>
    </source>
</evidence>
<dbReference type="AlphaFoldDB" id="L7JSM1"/>
<dbReference type="PROSITE" id="PS50051">
    <property type="entry name" value="MCM_2"/>
    <property type="match status" value="1"/>
</dbReference>
<evidence type="ECO:0000256" key="6">
    <source>
        <dbReference type="ARBA" id="ARBA00022723"/>
    </source>
</evidence>
<dbReference type="SMART" id="SM00382">
    <property type="entry name" value="AAA"/>
    <property type="match status" value="1"/>
</dbReference>
<dbReference type="GO" id="GO:0003697">
    <property type="term" value="F:single-stranded DNA binding"/>
    <property type="evidence" value="ECO:0007669"/>
    <property type="project" value="TreeGrafter"/>
</dbReference>
<dbReference type="GO" id="GO:0006279">
    <property type="term" value="P:premeiotic DNA replication"/>
    <property type="evidence" value="ECO:0007669"/>
    <property type="project" value="UniProtKB-ARBA"/>
</dbReference>
<dbReference type="SUPFAM" id="SSF50249">
    <property type="entry name" value="Nucleic acid-binding proteins"/>
    <property type="match status" value="1"/>
</dbReference>
<dbReference type="GO" id="GO:0005656">
    <property type="term" value="C:nuclear pre-replicative complex"/>
    <property type="evidence" value="ECO:0007669"/>
    <property type="project" value="UniProtKB-ARBA"/>
</dbReference>
<dbReference type="Pfam" id="PF17207">
    <property type="entry name" value="MCM_OB"/>
    <property type="match status" value="1"/>
</dbReference>
<evidence type="ECO:0000256" key="11">
    <source>
        <dbReference type="ARBA" id="ARBA00022833"/>
    </source>
</evidence>
<dbReference type="InterPro" id="IPR027417">
    <property type="entry name" value="P-loop_NTPase"/>
</dbReference>
<dbReference type="Gene3D" id="2.20.28.10">
    <property type="match status" value="1"/>
</dbReference>
<dbReference type="SMART" id="SM00350">
    <property type="entry name" value="MCM"/>
    <property type="match status" value="1"/>
</dbReference>
<dbReference type="InterPro" id="IPR003593">
    <property type="entry name" value="AAA+_ATPase"/>
</dbReference>
<dbReference type="Gene3D" id="3.30.1640.10">
    <property type="entry name" value="mini-chromosome maintenance (MCM) complex, chain A, domain 1"/>
    <property type="match status" value="1"/>
</dbReference>
<dbReference type="HOGENOM" id="CLU_000995_0_0_1"/>
<protein>
    <recommendedName>
        <fullName evidence="4">DNA replication licensing factor MCM2</fullName>
        <ecNumber evidence="3">3.6.4.12</ecNumber>
    </recommendedName>
</protein>
<dbReference type="GO" id="GO:0005524">
    <property type="term" value="F:ATP binding"/>
    <property type="evidence" value="ECO:0007669"/>
    <property type="project" value="UniProtKB-KW"/>
</dbReference>
<evidence type="ECO:0000256" key="9">
    <source>
        <dbReference type="ARBA" id="ARBA00022801"/>
    </source>
</evidence>
<dbReference type="GO" id="GO:1902975">
    <property type="term" value="P:mitotic DNA replication initiation"/>
    <property type="evidence" value="ECO:0007669"/>
    <property type="project" value="TreeGrafter"/>
</dbReference>
<keyword evidence="7" id="KW-0547">Nucleotide-binding</keyword>
<evidence type="ECO:0000256" key="4">
    <source>
        <dbReference type="ARBA" id="ARBA00018925"/>
    </source>
</evidence>
<feature type="domain" description="MCM C-terminal AAA(+) ATPase" evidence="17">
    <location>
        <begin position="349"/>
        <end position="561"/>
    </location>
</feature>
<evidence type="ECO:0000256" key="7">
    <source>
        <dbReference type="ARBA" id="ARBA00022741"/>
    </source>
</evidence>
<keyword evidence="19" id="KW-1185">Reference proteome</keyword>
<dbReference type="PRINTS" id="PR01658">
    <property type="entry name" value="MCMPROTEIN2"/>
</dbReference>
<dbReference type="InterPro" id="IPR008045">
    <property type="entry name" value="MCM2"/>
</dbReference>
<feature type="compositionally biased region" description="Polar residues" evidence="16">
    <location>
        <begin position="22"/>
        <end position="32"/>
    </location>
</feature>
<comment type="similarity">
    <text evidence="2">Belongs to the MCM family.</text>
</comment>